<sequence length="344" mass="38259">MSGTSETDMLCSRRRALRLLGAAGATAATAGCLSPGSLDAYALLGDDLDLSSIGRPYLWPDPTDIDAVTRVDFATEAKASYLSELFDTGELTVRQWPLVGRDAWGTETRPRPTFLERDGTFYEVRVADERLLERERWHFALDRLEENPPDDAAVAQPPFDLSEQDGRVLDAALDAVYAGHDGFLGDPEFDELQTVEFHHGLDAEASALVPSPPFEFVEYEDEFFWAVAERRTVEVPEWTYAISEIADRRSRFTEHARAAIVERDLESDGLSSGARGVVDDAIAEDPRRYEEGAPPSDELSEVLDALGIAGDLEPIESYDDRVDFRNVVVEYEAGIYRFDLILSP</sequence>
<dbReference type="EMBL" id="FNBO01000020">
    <property type="protein sequence ID" value="SDG21642.1"/>
    <property type="molecule type" value="Genomic_DNA"/>
</dbReference>
<organism evidence="1 2">
    <name type="scientific">Halorubrum xinjiangense</name>
    <dbReference type="NCBI Taxonomy" id="261291"/>
    <lineage>
        <taxon>Archaea</taxon>
        <taxon>Methanobacteriati</taxon>
        <taxon>Methanobacteriota</taxon>
        <taxon>Stenosarchaea group</taxon>
        <taxon>Halobacteria</taxon>
        <taxon>Halobacteriales</taxon>
        <taxon>Haloferacaceae</taxon>
        <taxon>Halorubrum</taxon>
    </lineage>
</organism>
<protein>
    <submittedName>
        <fullName evidence="1">Uncharacterized protein</fullName>
    </submittedName>
</protein>
<name>A0A1G7SFF1_9EURY</name>
<keyword evidence="2" id="KW-1185">Reference proteome</keyword>
<reference evidence="1 2" key="1">
    <citation type="submission" date="2016-10" db="EMBL/GenBank/DDBJ databases">
        <authorList>
            <person name="Varghese N."/>
            <person name="Submissions S."/>
        </authorList>
    </citation>
    <scope>NUCLEOTIDE SEQUENCE [LARGE SCALE GENOMIC DNA]</scope>
    <source>
        <strain evidence="1 2">CGMCC 1.3527</strain>
    </source>
</reference>
<evidence type="ECO:0000313" key="2">
    <source>
        <dbReference type="Proteomes" id="UP000324020"/>
    </source>
</evidence>
<dbReference type="Proteomes" id="UP000324020">
    <property type="component" value="Unassembled WGS sequence"/>
</dbReference>
<proteinExistence type="predicted"/>
<dbReference type="InterPro" id="IPR006311">
    <property type="entry name" value="TAT_signal"/>
</dbReference>
<accession>A0A1G7SFF1</accession>
<dbReference type="PROSITE" id="PS51318">
    <property type="entry name" value="TAT"/>
    <property type="match status" value="1"/>
</dbReference>
<gene>
    <name evidence="1" type="ORF">SAMN04488067_12036</name>
</gene>
<evidence type="ECO:0000313" key="1">
    <source>
        <dbReference type="EMBL" id="SDG21642.1"/>
    </source>
</evidence>
<dbReference type="AlphaFoldDB" id="A0A1G7SFF1"/>